<dbReference type="GeneID" id="54470769"/>
<organism evidence="3 4">
    <name type="scientific">Neohortaea acidophila</name>
    <dbReference type="NCBI Taxonomy" id="245834"/>
    <lineage>
        <taxon>Eukaryota</taxon>
        <taxon>Fungi</taxon>
        <taxon>Dikarya</taxon>
        <taxon>Ascomycota</taxon>
        <taxon>Pezizomycotina</taxon>
        <taxon>Dothideomycetes</taxon>
        <taxon>Dothideomycetidae</taxon>
        <taxon>Mycosphaerellales</taxon>
        <taxon>Teratosphaeriaceae</taxon>
        <taxon>Neohortaea</taxon>
    </lineage>
</organism>
<dbReference type="PANTHER" id="PTHR35567:SF1">
    <property type="entry name" value="CONSERVED FUNGAL PROTEIN (AFU_ORTHOLOGUE AFUA_1G14230)"/>
    <property type="match status" value="1"/>
</dbReference>
<name>A0A6A6PS22_9PEZI</name>
<evidence type="ECO:0000256" key="2">
    <source>
        <dbReference type="SAM" id="SignalP"/>
    </source>
</evidence>
<evidence type="ECO:0000256" key="1">
    <source>
        <dbReference type="SAM" id="MobiDB-lite"/>
    </source>
</evidence>
<dbReference type="PANTHER" id="PTHR35567">
    <property type="entry name" value="MALATE DEHYDROGENASE (AFU_ORTHOLOGUE AFUA_2G13800)"/>
    <property type="match status" value="1"/>
</dbReference>
<feature type="region of interest" description="Disordered" evidence="1">
    <location>
        <begin position="23"/>
        <end position="48"/>
    </location>
</feature>
<sequence length="233" mass="25457">MLLHLLLAFGCAVQSALCMPAQSPSDTVDAGSPTSPWGPSGTPHYPHRKPLTIEELQARQPLDGLPSNSNVTLVYAALGIGHQNYTCNGTAYVQSKTGDGASALLYDVTRFLEYNPRETKRLAQDCNYAACKYPQILDNLLGDHYFSALVEPTFNLTRAEPPRVLSAVKTDAVTPNPKNVAWLFLTANPANDITNGLKEAYRFDTYRGVAPASCDEVGETVSVAYTAQYWFYD</sequence>
<dbReference type="AlphaFoldDB" id="A0A6A6PS22"/>
<feature type="chain" id="PRO_5025390001" description="Malate dehydrogenase" evidence="2">
    <location>
        <begin position="19"/>
        <end position="233"/>
    </location>
</feature>
<feature type="signal peptide" evidence="2">
    <location>
        <begin position="1"/>
        <end position="18"/>
    </location>
</feature>
<gene>
    <name evidence="3" type="ORF">BDY17DRAFT_166317</name>
</gene>
<keyword evidence="4" id="KW-1185">Reference proteome</keyword>
<dbReference type="OrthoDB" id="1859733at2759"/>
<accession>A0A6A6PS22</accession>
<feature type="compositionally biased region" description="Low complexity" evidence="1">
    <location>
        <begin position="31"/>
        <end position="43"/>
    </location>
</feature>
<proteinExistence type="predicted"/>
<protein>
    <recommendedName>
        <fullName evidence="5">Malate dehydrogenase</fullName>
    </recommendedName>
</protein>
<evidence type="ECO:0000313" key="4">
    <source>
        <dbReference type="Proteomes" id="UP000799767"/>
    </source>
</evidence>
<dbReference type="Proteomes" id="UP000799767">
    <property type="component" value="Unassembled WGS sequence"/>
</dbReference>
<evidence type="ECO:0008006" key="5">
    <source>
        <dbReference type="Google" id="ProtNLM"/>
    </source>
</evidence>
<dbReference type="EMBL" id="MU001636">
    <property type="protein sequence ID" value="KAF2482782.1"/>
    <property type="molecule type" value="Genomic_DNA"/>
</dbReference>
<evidence type="ECO:0000313" key="3">
    <source>
        <dbReference type="EMBL" id="KAF2482782.1"/>
    </source>
</evidence>
<dbReference type="RefSeq" id="XP_033589352.1">
    <property type="nucleotide sequence ID" value="XM_033729767.1"/>
</dbReference>
<keyword evidence="2" id="KW-0732">Signal</keyword>
<dbReference type="InterPro" id="IPR021851">
    <property type="entry name" value="DUF3455"/>
</dbReference>
<reference evidence="3" key="1">
    <citation type="journal article" date="2020" name="Stud. Mycol.">
        <title>101 Dothideomycetes genomes: a test case for predicting lifestyles and emergence of pathogens.</title>
        <authorList>
            <person name="Haridas S."/>
            <person name="Albert R."/>
            <person name="Binder M."/>
            <person name="Bloem J."/>
            <person name="Labutti K."/>
            <person name="Salamov A."/>
            <person name="Andreopoulos B."/>
            <person name="Baker S."/>
            <person name="Barry K."/>
            <person name="Bills G."/>
            <person name="Bluhm B."/>
            <person name="Cannon C."/>
            <person name="Castanera R."/>
            <person name="Culley D."/>
            <person name="Daum C."/>
            <person name="Ezra D."/>
            <person name="Gonzalez J."/>
            <person name="Henrissat B."/>
            <person name="Kuo A."/>
            <person name="Liang C."/>
            <person name="Lipzen A."/>
            <person name="Lutzoni F."/>
            <person name="Magnuson J."/>
            <person name="Mondo S."/>
            <person name="Nolan M."/>
            <person name="Ohm R."/>
            <person name="Pangilinan J."/>
            <person name="Park H.-J."/>
            <person name="Ramirez L."/>
            <person name="Alfaro M."/>
            <person name="Sun H."/>
            <person name="Tritt A."/>
            <person name="Yoshinaga Y."/>
            <person name="Zwiers L.-H."/>
            <person name="Turgeon B."/>
            <person name="Goodwin S."/>
            <person name="Spatafora J."/>
            <person name="Crous P."/>
            <person name="Grigoriev I."/>
        </authorList>
    </citation>
    <scope>NUCLEOTIDE SEQUENCE</scope>
    <source>
        <strain evidence="3">CBS 113389</strain>
    </source>
</reference>
<dbReference type="Pfam" id="PF11937">
    <property type="entry name" value="DUF3455"/>
    <property type="match status" value="1"/>
</dbReference>